<keyword evidence="1" id="KW-1133">Transmembrane helix</keyword>
<gene>
    <name evidence="2" type="ORF">J3359_17990</name>
</gene>
<keyword evidence="1" id="KW-0472">Membrane</keyword>
<feature type="transmembrane region" description="Helical" evidence="1">
    <location>
        <begin position="36"/>
        <end position="58"/>
    </location>
</feature>
<evidence type="ECO:0000313" key="2">
    <source>
        <dbReference type="EMBL" id="QTE22656.1"/>
    </source>
</evidence>
<proteinExistence type="predicted"/>
<dbReference type="Proteomes" id="UP000663920">
    <property type="component" value="Chromosome"/>
</dbReference>
<evidence type="ECO:0000313" key="3">
    <source>
        <dbReference type="Proteomes" id="UP000663920"/>
    </source>
</evidence>
<dbReference type="EMBL" id="CP071869">
    <property type="protein sequence ID" value="QTE22656.1"/>
    <property type="molecule type" value="Genomic_DNA"/>
</dbReference>
<evidence type="ECO:0000256" key="1">
    <source>
        <dbReference type="SAM" id="Phobius"/>
    </source>
</evidence>
<dbReference type="AlphaFoldDB" id="A0A975CMH9"/>
<organism evidence="2 3">
    <name type="scientific">Polaribacter cellanae</name>
    <dbReference type="NCBI Taxonomy" id="2818493"/>
    <lineage>
        <taxon>Bacteria</taxon>
        <taxon>Pseudomonadati</taxon>
        <taxon>Bacteroidota</taxon>
        <taxon>Flavobacteriia</taxon>
        <taxon>Flavobacteriales</taxon>
        <taxon>Flavobacteriaceae</taxon>
    </lineage>
</organism>
<sequence length="212" mass="24967">MKKIILKYYLPIFASALIFIAPIILINYSEDDFSDIIIGLSLLVIFLTFVLGTLNYKFGDKLTFNNRKKSIKKDLFQEFIYKGFDDNEVSVSGYLENYYTIISDERDSTYPNKWIEIIILFNPKQQSQFIPNYVFQKLYNQGKNNYSWNSNSLTIKKVYGLKVPKYRNIRDIIDEAIKILRDNNIESIKGEEWDSSLKESVTHYRQISSLKN</sequence>
<feature type="transmembrane region" description="Helical" evidence="1">
    <location>
        <begin position="12"/>
        <end position="30"/>
    </location>
</feature>
<keyword evidence="1" id="KW-0812">Transmembrane</keyword>
<dbReference type="RefSeq" id="WP_208078549.1">
    <property type="nucleotide sequence ID" value="NZ_CP071869.1"/>
</dbReference>
<dbReference type="KEGG" id="pcea:J3359_17990"/>
<name>A0A975CMH9_9FLAO</name>
<keyword evidence="3" id="KW-1185">Reference proteome</keyword>
<reference evidence="2 3" key="1">
    <citation type="submission" date="2021-03" db="EMBL/GenBank/DDBJ databases">
        <title>Complete genome of Polaribacter_sp.SM13.</title>
        <authorList>
            <person name="Jeong S.W."/>
            <person name="Bae J.W."/>
        </authorList>
    </citation>
    <scope>NUCLEOTIDE SEQUENCE [LARGE SCALE GENOMIC DNA]</scope>
    <source>
        <strain evidence="2 3">SM13</strain>
    </source>
</reference>
<accession>A0A975CMH9</accession>
<protein>
    <submittedName>
        <fullName evidence="2">Uncharacterized protein</fullName>
    </submittedName>
</protein>